<dbReference type="RefSeq" id="WP_264727087.1">
    <property type="nucleotide sequence ID" value="NZ_JAPDMX010000028.1"/>
</dbReference>
<accession>A0ABT3IB84</accession>
<gene>
    <name evidence="2" type="ORF">OHT75_12520</name>
</gene>
<evidence type="ECO:0000313" key="2">
    <source>
        <dbReference type="EMBL" id="MCW3173306.1"/>
    </source>
</evidence>
<feature type="chain" id="PRO_5045643206" evidence="1">
    <location>
        <begin position="24"/>
        <end position="245"/>
    </location>
</feature>
<dbReference type="InterPro" id="IPR010239">
    <property type="entry name" value="CHP02001"/>
</dbReference>
<dbReference type="NCBIfam" id="TIGR02001">
    <property type="entry name" value="gcw_chp"/>
    <property type="match status" value="1"/>
</dbReference>
<dbReference type="Pfam" id="PF09694">
    <property type="entry name" value="Gcw_chp"/>
    <property type="match status" value="1"/>
</dbReference>
<dbReference type="Proteomes" id="UP001163714">
    <property type="component" value="Unassembled WGS sequence"/>
</dbReference>
<comment type="caution">
    <text evidence="2">The sequence shown here is derived from an EMBL/GenBank/DDBJ whole genome shotgun (WGS) entry which is preliminary data.</text>
</comment>
<sequence length="245" mass="26977">MKKSLLQAVALSSTLLLSGSALAEFSANIGATSNYLWRGVTQTDDAVAVQGGLDYAHESGFYAGTWASNVDFGSPDEEEMLDGIETYGTYETDFYAGYGGEFGEDFYYDISYIYYAYPDSDYDLNFGEVTLLVGWQWLEVGYTQVVNADDDVSGADDETDWSYVQANLSFPLTEKVNLGLHYGYSMGDVADDLYGDSYSDYNISLSADTDVGTVSFMVSKTDLDNDVWGKDDAKVVVGYVYNFDL</sequence>
<organism evidence="2 3">
    <name type="scientific">Shewanella subflava</name>
    <dbReference type="NCBI Taxonomy" id="2986476"/>
    <lineage>
        <taxon>Bacteria</taxon>
        <taxon>Pseudomonadati</taxon>
        <taxon>Pseudomonadota</taxon>
        <taxon>Gammaproteobacteria</taxon>
        <taxon>Alteromonadales</taxon>
        <taxon>Shewanellaceae</taxon>
        <taxon>Shewanella</taxon>
    </lineage>
</organism>
<keyword evidence="3" id="KW-1185">Reference proteome</keyword>
<evidence type="ECO:0000313" key="3">
    <source>
        <dbReference type="Proteomes" id="UP001163714"/>
    </source>
</evidence>
<feature type="signal peptide" evidence="1">
    <location>
        <begin position="1"/>
        <end position="23"/>
    </location>
</feature>
<name>A0ABT3IB84_9GAMM</name>
<dbReference type="EMBL" id="JAPDMX010000028">
    <property type="protein sequence ID" value="MCW3173306.1"/>
    <property type="molecule type" value="Genomic_DNA"/>
</dbReference>
<proteinExistence type="predicted"/>
<protein>
    <submittedName>
        <fullName evidence="2">TorF family putative porin</fullName>
    </submittedName>
</protein>
<evidence type="ECO:0000256" key="1">
    <source>
        <dbReference type="SAM" id="SignalP"/>
    </source>
</evidence>
<keyword evidence="1" id="KW-0732">Signal</keyword>
<reference evidence="2" key="1">
    <citation type="submission" date="2022-10" db="EMBL/GenBank/DDBJ databases">
        <title>Shewanella flava sp. nov, isolated from the estuary of the Fenhe River into the Yellow River.</title>
        <authorList>
            <person name="Li Y."/>
        </authorList>
    </citation>
    <scope>NUCLEOTIDE SEQUENCE</scope>
    <source>
        <strain evidence="2">FYR11-62</strain>
    </source>
</reference>